<evidence type="ECO:0000256" key="3">
    <source>
        <dbReference type="ARBA" id="ARBA00005323"/>
    </source>
</evidence>
<protein>
    <recommendedName>
        <fullName evidence="12">D-serine dehydratase</fullName>
        <ecNumber evidence="11">4.3.1.18</ecNumber>
    </recommendedName>
    <alternativeName>
        <fullName evidence="13">D-serine deaminase</fullName>
    </alternativeName>
</protein>
<dbReference type="Gene3D" id="2.40.37.20">
    <property type="entry name" value="D-serine dehydratase-like domain"/>
    <property type="match status" value="1"/>
</dbReference>
<comment type="cofactor">
    <cofactor evidence="2">
        <name>Zn(2+)</name>
        <dbReference type="ChEBI" id="CHEBI:29105"/>
    </cofactor>
</comment>
<evidence type="ECO:0000256" key="2">
    <source>
        <dbReference type="ARBA" id="ARBA00001947"/>
    </source>
</evidence>
<dbReference type="GO" id="GO:0046872">
    <property type="term" value="F:metal ion binding"/>
    <property type="evidence" value="ECO:0007669"/>
    <property type="project" value="UniProtKB-KW"/>
</dbReference>
<evidence type="ECO:0000256" key="11">
    <source>
        <dbReference type="ARBA" id="ARBA00066349"/>
    </source>
</evidence>
<dbReference type="Pfam" id="PF01168">
    <property type="entry name" value="Ala_racemase_N"/>
    <property type="match status" value="1"/>
</dbReference>
<dbReference type="GO" id="GO:0036088">
    <property type="term" value="P:D-serine catabolic process"/>
    <property type="evidence" value="ECO:0007669"/>
    <property type="project" value="TreeGrafter"/>
</dbReference>
<dbReference type="GO" id="GO:0008721">
    <property type="term" value="F:D-serine ammonia-lyase activity"/>
    <property type="evidence" value="ECO:0007669"/>
    <property type="project" value="UniProtKB-EC"/>
</dbReference>
<evidence type="ECO:0000256" key="9">
    <source>
        <dbReference type="ARBA" id="ARBA00051198"/>
    </source>
</evidence>
<evidence type="ECO:0000256" key="4">
    <source>
        <dbReference type="ARBA" id="ARBA00022575"/>
    </source>
</evidence>
<keyword evidence="4" id="KW-0216">Detoxification</keyword>
<dbReference type="GO" id="GO:0009636">
    <property type="term" value="P:response to toxic substance"/>
    <property type="evidence" value="ECO:0007669"/>
    <property type="project" value="UniProtKB-KW"/>
</dbReference>
<dbReference type="InterPro" id="IPR029066">
    <property type="entry name" value="PLP-binding_barrel"/>
</dbReference>
<comment type="caution">
    <text evidence="15">The sequence shown here is derived from an EMBL/GenBank/DDBJ whole genome shotgun (WGS) entry which is preliminary data.</text>
</comment>
<name>A0A9W4K3Y1_9EURO</name>
<dbReference type="EMBL" id="CAJVPD010000293">
    <property type="protein sequence ID" value="CAG8427262.1"/>
    <property type="molecule type" value="Genomic_DNA"/>
</dbReference>
<dbReference type="InterPro" id="IPR001608">
    <property type="entry name" value="Ala_racemase_N"/>
</dbReference>
<comment type="cofactor">
    <cofactor evidence="1">
        <name>pyridoxal 5'-phosphate</name>
        <dbReference type="ChEBI" id="CHEBI:597326"/>
    </cofactor>
</comment>
<gene>
    <name evidence="15" type="ORF">PSALAMII_LOCUS10437</name>
</gene>
<dbReference type="Pfam" id="PF14031">
    <property type="entry name" value="D-ser_dehydrat"/>
    <property type="match status" value="1"/>
</dbReference>
<evidence type="ECO:0000259" key="14">
    <source>
        <dbReference type="SMART" id="SM01119"/>
    </source>
</evidence>
<sequence>MIEIERKVVSTGVGLVLLRPAYFPMRCAGATPPTNIEESTFHACILFESLKMSSPSQKELQQFYIGKDIGDVPKPAAVMDVGLIRRHCETMLSTIKKLDVGFRAHVKSHKTPEIARLQIGGIKDANFIASTVLEIEMMIPLLLDLKKEGRTVNILYGIPLVPSQVPHLAEAARQLGKDSISVMIDHPDQVPFLEQLSSLAGVPPCVFIKVDTGYHRAGLPPVSLNKKGLLEKLVSAEQSGNANILGLYSHSSLSYSGTTPEQAMGHLISEIQGCKDALQKNMHLLPKKELIISVGATPQVVSSQNLLLSSTTCAEAQELKALLSETSVELHAGVYPILDMQQFSTHASAESGKLENEIAISVLAEVCSVYNDGEREKPEALVAAGTLALGREPCPSYPGWGVVAPWRVEEQDPATSDKLILARISQEHAIVTWNEQTEAKIPLSIGQVVKVYPNHACVTGAFYGWYFVVDSDQDPEASRIVDVWVRGPGCGMRAW</sequence>
<keyword evidence="5" id="KW-0479">Metal-binding</keyword>
<dbReference type="EC" id="4.3.1.18" evidence="11"/>
<dbReference type="Proteomes" id="UP001152592">
    <property type="component" value="Unassembled WGS sequence"/>
</dbReference>
<dbReference type="FunFam" id="3.20.20.10:FF:000016">
    <property type="entry name" value="D-serine dehydratase"/>
    <property type="match status" value="1"/>
</dbReference>
<dbReference type="PANTHER" id="PTHR28004:SF2">
    <property type="entry name" value="D-SERINE DEHYDRATASE"/>
    <property type="match status" value="1"/>
</dbReference>
<keyword evidence="6" id="KW-0862">Zinc</keyword>
<dbReference type="SMART" id="SM01119">
    <property type="entry name" value="D-ser_dehydrat"/>
    <property type="match status" value="1"/>
</dbReference>
<dbReference type="InterPro" id="IPR026956">
    <property type="entry name" value="D-ser_dehydrat-like_dom"/>
</dbReference>
<keyword evidence="8" id="KW-0456">Lyase</keyword>
<dbReference type="AlphaFoldDB" id="A0A9W4K3Y1"/>
<evidence type="ECO:0000256" key="5">
    <source>
        <dbReference type="ARBA" id="ARBA00022723"/>
    </source>
</evidence>
<comment type="function">
    <text evidence="10">Catalyzes the conversion of D-serine to pyruvate and ammonia. May play a role in D-serine detoxification.</text>
</comment>
<evidence type="ECO:0000313" key="15">
    <source>
        <dbReference type="EMBL" id="CAG8427262.1"/>
    </source>
</evidence>
<evidence type="ECO:0000256" key="10">
    <source>
        <dbReference type="ARBA" id="ARBA00055764"/>
    </source>
</evidence>
<feature type="domain" description="D-serine dehydratase-like" evidence="14">
    <location>
        <begin position="359"/>
        <end position="470"/>
    </location>
</feature>
<evidence type="ECO:0000313" key="16">
    <source>
        <dbReference type="Proteomes" id="UP001152592"/>
    </source>
</evidence>
<evidence type="ECO:0000256" key="8">
    <source>
        <dbReference type="ARBA" id="ARBA00023239"/>
    </source>
</evidence>
<keyword evidence="7" id="KW-0663">Pyridoxal phosphate</keyword>
<comment type="catalytic activity">
    <reaction evidence="9">
        <text>D-serine = pyruvate + NH4(+)</text>
        <dbReference type="Rhea" id="RHEA:13977"/>
        <dbReference type="ChEBI" id="CHEBI:15361"/>
        <dbReference type="ChEBI" id="CHEBI:28938"/>
        <dbReference type="ChEBI" id="CHEBI:35247"/>
        <dbReference type="EC" id="4.3.1.18"/>
    </reaction>
    <physiologicalReaction direction="left-to-right" evidence="9">
        <dbReference type="Rhea" id="RHEA:13978"/>
    </physiologicalReaction>
</comment>
<accession>A0A9W4K3Y1</accession>
<organism evidence="15 16">
    <name type="scientific">Penicillium salamii</name>
    <dbReference type="NCBI Taxonomy" id="1612424"/>
    <lineage>
        <taxon>Eukaryota</taxon>
        <taxon>Fungi</taxon>
        <taxon>Dikarya</taxon>
        <taxon>Ascomycota</taxon>
        <taxon>Pezizomycotina</taxon>
        <taxon>Eurotiomycetes</taxon>
        <taxon>Eurotiomycetidae</taxon>
        <taxon>Eurotiales</taxon>
        <taxon>Aspergillaceae</taxon>
        <taxon>Penicillium</taxon>
    </lineage>
</organism>
<dbReference type="PANTHER" id="PTHR28004">
    <property type="entry name" value="ZGC:162816-RELATED"/>
    <property type="match status" value="1"/>
</dbReference>
<evidence type="ECO:0000256" key="12">
    <source>
        <dbReference type="ARBA" id="ARBA00069616"/>
    </source>
</evidence>
<dbReference type="InterPro" id="IPR042208">
    <property type="entry name" value="D-ser_dehydrat-like_sf"/>
</dbReference>
<comment type="similarity">
    <text evidence="3">Belongs to the DSD1 family.</text>
</comment>
<dbReference type="OrthoDB" id="6612291at2759"/>
<evidence type="ECO:0000256" key="1">
    <source>
        <dbReference type="ARBA" id="ARBA00001933"/>
    </source>
</evidence>
<evidence type="ECO:0000256" key="6">
    <source>
        <dbReference type="ARBA" id="ARBA00022833"/>
    </source>
</evidence>
<proteinExistence type="inferred from homology"/>
<reference evidence="15" key="1">
    <citation type="submission" date="2021-07" db="EMBL/GenBank/DDBJ databases">
        <authorList>
            <person name="Branca A.L. A."/>
        </authorList>
    </citation>
    <scope>NUCLEOTIDE SEQUENCE</scope>
</reference>
<dbReference type="Gene3D" id="3.20.20.10">
    <property type="entry name" value="Alanine racemase"/>
    <property type="match status" value="1"/>
</dbReference>
<evidence type="ECO:0000256" key="7">
    <source>
        <dbReference type="ARBA" id="ARBA00022898"/>
    </source>
</evidence>
<dbReference type="InterPro" id="IPR051466">
    <property type="entry name" value="D-amino_acid_metab_enzyme"/>
</dbReference>
<evidence type="ECO:0000256" key="13">
    <source>
        <dbReference type="ARBA" id="ARBA00075219"/>
    </source>
</evidence>
<dbReference type="SUPFAM" id="SSF51419">
    <property type="entry name" value="PLP-binding barrel"/>
    <property type="match status" value="1"/>
</dbReference>